<dbReference type="CDD" id="cd11064">
    <property type="entry name" value="CYP86A"/>
    <property type="match status" value="1"/>
</dbReference>
<keyword evidence="8" id="KW-1133">Transmembrane helix</keyword>
<sequence length="511" mass="58320">MAPLHYFSDILLLLIVFLFSGAVFLHRQRKGTPINFPLLGMTPEILLNIHRIHEFATDFLKLSNDTFLFKGPWFSGIDMLFTSDPENIHHILSKNFSNYPKGPDFRTIFDILGDGIFNSDHELWEFHRKTTMASVLKHPDFHTLLETSIRNKIEKGLLPVLECYHQEMDLQDVFQRFMFDAICVLLLDYDPESLSVHLPIVPCEKAFTDAEEALLLRHYLPVKVWKLQRRFGLGKEKKLSEAWKAFDEFIYECLSRKQKEPKDEESSTGLLTSLISGFSGQTVTSCDSTKFLRDTILNLMIAGGDTTSTSLSWFFYLLAQNPSVENKIRKEIETKTGGGKWKSLTTKQLEGLVYLHGGICESLRLYPPVGLEHKSPLEPDILPTGHAVDKETRIILSFYSMGRMKGLWGDDCMEFKPERWFSKGGNGNGKWSGIKHEPSYKFPAFHAGPRACLGKEMGMIQMKMVAIAIICNYHVELVKGHLVCPSDSIIMHMKYGLKVRLVPITTIKQYG</sequence>
<protein>
    <recommendedName>
        <fullName evidence="11">Cytochrome P450</fullName>
    </recommendedName>
</protein>
<dbReference type="GO" id="GO:0020037">
    <property type="term" value="F:heme binding"/>
    <property type="evidence" value="ECO:0007669"/>
    <property type="project" value="InterPro"/>
</dbReference>
<dbReference type="AlphaFoldDB" id="A0AAP0H342"/>
<comment type="cofactor">
    <cofactor evidence="1 6">
        <name>heme</name>
        <dbReference type="ChEBI" id="CHEBI:30413"/>
    </cofactor>
</comment>
<evidence type="ECO:0008006" key="11">
    <source>
        <dbReference type="Google" id="ProtNLM"/>
    </source>
</evidence>
<dbReference type="PROSITE" id="PS00086">
    <property type="entry name" value="CYTOCHROME_P450"/>
    <property type="match status" value="1"/>
</dbReference>
<keyword evidence="8" id="KW-0472">Membrane</keyword>
<dbReference type="GO" id="GO:0005506">
    <property type="term" value="F:iron ion binding"/>
    <property type="evidence" value="ECO:0007669"/>
    <property type="project" value="InterPro"/>
</dbReference>
<evidence type="ECO:0000256" key="8">
    <source>
        <dbReference type="SAM" id="Phobius"/>
    </source>
</evidence>
<gene>
    <name evidence="9" type="ORF">SSX86_012256</name>
</gene>
<dbReference type="InterPro" id="IPR017972">
    <property type="entry name" value="Cyt_P450_CS"/>
</dbReference>
<keyword evidence="8" id="KW-0812">Transmembrane</keyword>
<evidence type="ECO:0000313" key="9">
    <source>
        <dbReference type="EMBL" id="KAK9068145.1"/>
    </source>
</evidence>
<accession>A0AAP0H342</accession>
<dbReference type="Pfam" id="PF00067">
    <property type="entry name" value="p450"/>
    <property type="match status" value="1"/>
</dbReference>
<dbReference type="PANTHER" id="PTHR24296">
    <property type="entry name" value="CYTOCHROME P450"/>
    <property type="match status" value="1"/>
</dbReference>
<dbReference type="PRINTS" id="PR00385">
    <property type="entry name" value="P450"/>
</dbReference>
<keyword evidence="5 6" id="KW-0408">Iron</keyword>
<dbReference type="InterPro" id="IPR036396">
    <property type="entry name" value="Cyt_P450_sf"/>
</dbReference>
<dbReference type="GO" id="GO:0006629">
    <property type="term" value="P:lipid metabolic process"/>
    <property type="evidence" value="ECO:0007669"/>
    <property type="project" value="UniProtKB-ARBA"/>
</dbReference>
<dbReference type="Proteomes" id="UP001408789">
    <property type="component" value="Unassembled WGS sequence"/>
</dbReference>
<evidence type="ECO:0000256" key="7">
    <source>
        <dbReference type="RuleBase" id="RU000461"/>
    </source>
</evidence>
<dbReference type="PRINTS" id="PR00463">
    <property type="entry name" value="EP450I"/>
</dbReference>
<dbReference type="InterPro" id="IPR001128">
    <property type="entry name" value="Cyt_P450"/>
</dbReference>
<feature type="binding site" description="axial binding residue" evidence="6">
    <location>
        <position position="452"/>
    </location>
    <ligand>
        <name>heme</name>
        <dbReference type="ChEBI" id="CHEBI:30413"/>
    </ligand>
    <ligandPart>
        <name>Fe</name>
        <dbReference type="ChEBI" id="CHEBI:18248"/>
    </ligandPart>
</feature>
<keyword evidence="6 7" id="KW-0349">Heme</keyword>
<evidence type="ECO:0000256" key="2">
    <source>
        <dbReference type="ARBA" id="ARBA00010617"/>
    </source>
</evidence>
<dbReference type="GO" id="GO:0016705">
    <property type="term" value="F:oxidoreductase activity, acting on paired donors, with incorporation or reduction of molecular oxygen"/>
    <property type="evidence" value="ECO:0007669"/>
    <property type="project" value="InterPro"/>
</dbReference>
<comment type="similarity">
    <text evidence="2 7">Belongs to the cytochrome P450 family.</text>
</comment>
<organism evidence="9 10">
    <name type="scientific">Deinandra increscens subsp. villosa</name>
    <dbReference type="NCBI Taxonomy" id="3103831"/>
    <lineage>
        <taxon>Eukaryota</taxon>
        <taxon>Viridiplantae</taxon>
        <taxon>Streptophyta</taxon>
        <taxon>Embryophyta</taxon>
        <taxon>Tracheophyta</taxon>
        <taxon>Spermatophyta</taxon>
        <taxon>Magnoliopsida</taxon>
        <taxon>eudicotyledons</taxon>
        <taxon>Gunneridae</taxon>
        <taxon>Pentapetalae</taxon>
        <taxon>asterids</taxon>
        <taxon>campanulids</taxon>
        <taxon>Asterales</taxon>
        <taxon>Asteraceae</taxon>
        <taxon>Asteroideae</taxon>
        <taxon>Heliantheae alliance</taxon>
        <taxon>Madieae</taxon>
        <taxon>Madiinae</taxon>
        <taxon>Deinandra</taxon>
    </lineage>
</organism>
<evidence type="ECO:0000256" key="3">
    <source>
        <dbReference type="ARBA" id="ARBA00022723"/>
    </source>
</evidence>
<dbReference type="EMBL" id="JBCNJP010000014">
    <property type="protein sequence ID" value="KAK9068145.1"/>
    <property type="molecule type" value="Genomic_DNA"/>
</dbReference>
<dbReference type="InterPro" id="IPR002401">
    <property type="entry name" value="Cyt_P450_E_grp-I"/>
</dbReference>
<evidence type="ECO:0000256" key="6">
    <source>
        <dbReference type="PIRSR" id="PIRSR602401-1"/>
    </source>
</evidence>
<evidence type="ECO:0000313" key="10">
    <source>
        <dbReference type="Proteomes" id="UP001408789"/>
    </source>
</evidence>
<feature type="transmembrane region" description="Helical" evidence="8">
    <location>
        <begin position="6"/>
        <end position="25"/>
    </location>
</feature>
<keyword evidence="7" id="KW-0503">Monooxygenase</keyword>
<evidence type="ECO:0000256" key="5">
    <source>
        <dbReference type="ARBA" id="ARBA00023004"/>
    </source>
</evidence>
<keyword evidence="10" id="KW-1185">Reference proteome</keyword>
<evidence type="ECO:0000256" key="4">
    <source>
        <dbReference type="ARBA" id="ARBA00023002"/>
    </source>
</evidence>
<dbReference type="GO" id="GO:0004497">
    <property type="term" value="F:monooxygenase activity"/>
    <property type="evidence" value="ECO:0007669"/>
    <property type="project" value="UniProtKB-KW"/>
</dbReference>
<keyword evidence="3 6" id="KW-0479">Metal-binding</keyword>
<dbReference type="SUPFAM" id="SSF48264">
    <property type="entry name" value="Cytochrome P450"/>
    <property type="match status" value="1"/>
</dbReference>
<proteinExistence type="inferred from homology"/>
<name>A0AAP0H342_9ASTR</name>
<keyword evidence="4 7" id="KW-0560">Oxidoreductase</keyword>
<reference evidence="9 10" key="1">
    <citation type="submission" date="2024-04" db="EMBL/GenBank/DDBJ databases">
        <title>The reference genome of an endangered Asteraceae, Deinandra increscens subsp. villosa, native to the Central Coast of California.</title>
        <authorList>
            <person name="Guilliams M."/>
            <person name="Hasenstab-Lehman K."/>
            <person name="Meyer R."/>
            <person name="Mcevoy S."/>
        </authorList>
    </citation>
    <scope>NUCLEOTIDE SEQUENCE [LARGE SCALE GENOMIC DNA]</scope>
    <source>
        <tissue evidence="9">Leaf</tissue>
    </source>
</reference>
<dbReference type="Gene3D" id="1.10.630.10">
    <property type="entry name" value="Cytochrome P450"/>
    <property type="match status" value="1"/>
</dbReference>
<evidence type="ECO:0000256" key="1">
    <source>
        <dbReference type="ARBA" id="ARBA00001971"/>
    </source>
</evidence>
<comment type="caution">
    <text evidence="9">The sequence shown here is derived from an EMBL/GenBank/DDBJ whole genome shotgun (WGS) entry which is preliminary data.</text>
</comment>